<comment type="subcellular location">
    <subcellularLocation>
        <location evidence="8">Cytoplasm</location>
    </subcellularLocation>
</comment>
<dbReference type="Pfam" id="PF01121">
    <property type="entry name" value="CoaE"/>
    <property type="match status" value="1"/>
</dbReference>
<keyword evidence="2 8" id="KW-0963">Cytoplasm</keyword>
<dbReference type="EC" id="2.7.1.24" evidence="8 9"/>
<protein>
    <recommendedName>
        <fullName evidence="8 9">Dephospho-CoA kinase</fullName>
        <ecNumber evidence="8 9">2.7.1.24</ecNumber>
    </recommendedName>
    <alternativeName>
        <fullName evidence="8">Dephosphocoenzyme A kinase</fullName>
    </alternativeName>
</protein>
<dbReference type="InterPro" id="IPR027417">
    <property type="entry name" value="P-loop_NTPase"/>
</dbReference>
<dbReference type="InterPro" id="IPR001977">
    <property type="entry name" value="Depp_CoAkinase"/>
</dbReference>
<dbReference type="GO" id="GO:0004140">
    <property type="term" value="F:dephospho-CoA kinase activity"/>
    <property type="evidence" value="ECO:0007669"/>
    <property type="project" value="UniProtKB-UniRule"/>
</dbReference>
<feature type="binding site" evidence="8">
    <location>
        <begin position="12"/>
        <end position="17"/>
    </location>
    <ligand>
        <name>ATP</name>
        <dbReference type="ChEBI" id="CHEBI:30616"/>
    </ligand>
</feature>
<reference evidence="10 11" key="1">
    <citation type="submission" date="2014-12" db="EMBL/GenBank/DDBJ databases">
        <title>Draft genome sequences of 29 type strains of Enterococci.</title>
        <authorList>
            <person name="Zhong Z."/>
            <person name="Sun Z."/>
            <person name="Liu W."/>
            <person name="Zhang W."/>
            <person name="Zhang H."/>
        </authorList>
    </citation>
    <scope>NUCLEOTIDE SEQUENCE [LARGE SCALE GENOMIC DNA]</scope>
    <source>
        <strain evidence="10 11">DSM 17122</strain>
    </source>
</reference>
<dbReference type="EMBL" id="JXKQ01000009">
    <property type="protein sequence ID" value="OJG44988.1"/>
    <property type="molecule type" value="Genomic_DNA"/>
</dbReference>
<dbReference type="RefSeq" id="WP_071858354.1">
    <property type="nucleotide sequence ID" value="NZ_JBHSHK010000006.1"/>
</dbReference>
<dbReference type="PANTHER" id="PTHR10695">
    <property type="entry name" value="DEPHOSPHO-COA KINASE-RELATED"/>
    <property type="match status" value="1"/>
</dbReference>
<evidence type="ECO:0000313" key="11">
    <source>
        <dbReference type="Proteomes" id="UP000182077"/>
    </source>
</evidence>
<dbReference type="NCBIfam" id="TIGR00152">
    <property type="entry name" value="dephospho-CoA kinase"/>
    <property type="match status" value="1"/>
</dbReference>
<keyword evidence="11" id="KW-1185">Reference proteome</keyword>
<evidence type="ECO:0000256" key="5">
    <source>
        <dbReference type="ARBA" id="ARBA00022777"/>
    </source>
</evidence>
<dbReference type="OrthoDB" id="9812943at2"/>
<dbReference type="STRING" id="249189.RV04_GL002508"/>
<dbReference type="FunFam" id="3.40.50.300:FF:000991">
    <property type="entry name" value="Dephospho-CoA kinase"/>
    <property type="match status" value="1"/>
</dbReference>
<accession>A0A1L8TLE7</accession>
<dbReference type="AlphaFoldDB" id="A0A1L8TLE7"/>
<organism evidence="10 11">
    <name type="scientific">Enterococcus hermanniensis</name>
    <dbReference type="NCBI Taxonomy" id="249189"/>
    <lineage>
        <taxon>Bacteria</taxon>
        <taxon>Bacillati</taxon>
        <taxon>Bacillota</taxon>
        <taxon>Bacilli</taxon>
        <taxon>Lactobacillales</taxon>
        <taxon>Enterococcaceae</taxon>
        <taxon>Enterococcus</taxon>
    </lineage>
</organism>
<evidence type="ECO:0000256" key="4">
    <source>
        <dbReference type="ARBA" id="ARBA00022741"/>
    </source>
</evidence>
<dbReference type="PANTHER" id="PTHR10695:SF46">
    <property type="entry name" value="BIFUNCTIONAL COENZYME A SYNTHASE-RELATED"/>
    <property type="match status" value="1"/>
</dbReference>
<dbReference type="UniPathway" id="UPA00241">
    <property type="reaction ID" value="UER00356"/>
</dbReference>
<evidence type="ECO:0000256" key="8">
    <source>
        <dbReference type="HAMAP-Rule" id="MF_00376"/>
    </source>
</evidence>
<evidence type="ECO:0000313" key="10">
    <source>
        <dbReference type="EMBL" id="OJG44988.1"/>
    </source>
</evidence>
<dbReference type="HAMAP" id="MF_00376">
    <property type="entry name" value="Dephospho_CoA_kinase"/>
    <property type="match status" value="1"/>
</dbReference>
<keyword evidence="6 8" id="KW-0067">ATP-binding</keyword>
<gene>
    <name evidence="8" type="primary">coaE</name>
    <name evidence="10" type="ORF">RV04_GL002508</name>
</gene>
<evidence type="ECO:0000256" key="6">
    <source>
        <dbReference type="ARBA" id="ARBA00022840"/>
    </source>
</evidence>
<evidence type="ECO:0000256" key="9">
    <source>
        <dbReference type="NCBIfam" id="TIGR00152"/>
    </source>
</evidence>
<dbReference type="SUPFAM" id="SSF52540">
    <property type="entry name" value="P-loop containing nucleoside triphosphate hydrolases"/>
    <property type="match status" value="1"/>
</dbReference>
<keyword evidence="7 8" id="KW-0173">Coenzyme A biosynthesis</keyword>
<proteinExistence type="inferred from homology"/>
<dbReference type="GO" id="GO:0005737">
    <property type="term" value="C:cytoplasm"/>
    <property type="evidence" value="ECO:0007669"/>
    <property type="project" value="UniProtKB-SubCell"/>
</dbReference>
<keyword evidence="5 8" id="KW-0418">Kinase</keyword>
<sequence length="199" mass="22466">MSFVLGITGGIASGKSTAVKIFAENHFPIVDGDVIARKVVEPKTPGLTALIENFGPSILQKDGCLDRKKLGNLVFQDEKKRTQLNQLLDPFIRKEITQQIAAAKKTSELVIVDIPLLYEGHYEKMMDAVAVVYVTPEYQLDRLMKRNSLAPEEAQKRIDSQLSLELKKEQAQIIFDNCGSFEQLRKQVMDWLIKNQFVS</sequence>
<keyword evidence="3 8" id="KW-0808">Transferase</keyword>
<name>A0A1L8TLE7_9ENTE</name>
<dbReference type="CDD" id="cd02022">
    <property type="entry name" value="DPCK"/>
    <property type="match status" value="1"/>
</dbReference>
<dbReference type="PROSITE" id="PS51219">
    <property type="entry name" value="DPCK"/>
    <property type="match status" value="1"/>
</dbReference>
<dbReference type="GO" id="GO:0005524">
    <property type="term" value="F:ATP binding"/>
    <property type="evidence" value="ECO:0007669"/>
    <property type="project" value="UniProtKB-UniRule"/>
</dbReference>
<comment type="caution">
    <text evidence="10">The sequence shown here is derived from an EMBL/GenBank/DDBJ whole genome shotgun (WGS) entry which is preliminary data.</text>
</comment>
<evidence type="ECO:0000256" key="1">
    <source>
        <dbReference type="ARBA" id="ARBA00009018"/>
    </source>
</evidence>
<comment type="pathway">
    <text evidence="8">Cofactor biosynthesis; coenzyme A biosynthesis; CoA from (R)-pantothenate: step 5/5.</text>
</comment>
<dbReference type="GO" id="GO:0015937">
    <property type="term" value="P:coenzyme A biosynthetic process"/>
    <property type="evidence" value="ECO:0007669"/>
    <property type="project" value="UniProtKB-UniRule"/>
</dbReference>
<dbReference type="Gene3D" id="3.40.50.300">
    <property type="entry name" value="P-loop containing nucleotide triphosphate hydrolases"/>
    <property type="match status" value="1"/>
</dbReference>
<comment type="catalytic activity">
    <reaction evidence="8">
        <text>3'-dephospho-CoA + ATP = ADP + CoA + H(+)</text>
        <dbReference type="Rhea" id="RHEA:18245"/>
        <dbReference type="ChEBI" id="CHEBI:15378"/>
        <dbReference type="ChEBI" id="CHEBI:30616"/>
        <dbReference type="ChEBI" id="CHEBI:57287"/>
        <dbReference type="ChEBI" id="CHEBI:57328"/>
        <dbReference type="ChEBI" id="CHEBI:456216"/>
        <dbReference type="EC" id="2.7.1.24"/>
    </reaction>
</comment>
<dbReference type="Proteomes" id="UP000182077">
    <property type="component" value="Unassembled WGS sequence"/>
</dbReference>
<evidence type="ECO:0000256" key="3">
    <source>
        <dbReference type="ARBA" id="ARBA00022679"/>
    </source>
</evidence>
<evidence type="ECO:0000256" key="2">
    <source>
        <dbReference type="ARBA" id="ARBA00022490"/>
    </source>
</evidence>
<evidence type="ECO:0000256" key="7">
    <source>
        <dbReference type="ARBA" id="ARBA00022993"/>
    </source>
</evidence>
<keyword evidence="4 8" id="KW-0547">Nucleotide-binding</keyword>
<comment type="function">
    <text evidence="8">Catalyzes the phosphorylation of the 3'-hydroxyl group of dephosphocoenzyme A to form coenzyme A.</text>
</comment>
<comment type="similarity">
    <text evidence="1 8">Belongs to the CoaE family.</text>
</comment>